<dbReference type="InterPro" id="IPR011701">
    <property type="entry name" value="MFS"/>
</dbReference>
<dbReference type="CDD" id="cd17320">
    <property type="entry name" value="MFS_MdfA_MDR_like"/>
    <property type="match status" value="1"/>
</dbReference>
<protein>
    <recommendedName>
        <fullName evidence="8">Bcr/CflA family efflux transporter</fullName>
    </recommendedName>
</protein>
<feature type="transmembrane region" description="Helical" evidence="8">
    <location>
        <begin position="109"/>
        <end position="132"/>
    </location>
</feature>
<feature type="transmembrane region" description="Helical" evidence="8">
    <location>
        <begin position="321"/>
        <end position="340"/>
    </location>
</feature>
<dbReference type="InterPro" id="IPR004812">
    <property type="entry name" value="Efflux_drug-R_Bcr/CmlA"/>
</dbReference>
<evidence type="ECO:0000256" key="8">
    <source>
        <dbReference type="RuleBase" id="RU365088"/>
    </source>
</evidence>
<feature type="transmembrane region" description="Helical" evidence="8">
    <location>
        <begin position="144"/>
        <end position="166"/>
    </location>
</feature>
<dbReference type="EMBL" id="BMIF01000002">
    <property type="protein sequence ID" value="GGA56727.1"/>
    <property type="molecule type" value="Genomic_DNA"/>
</dbReference>
<dbReference type="GO" id="GO:0042910">
    <property type="term" value="F:xenobiotic transmembrane transporter activity"/>
    <property type="evidence" value="ECO:0007669"/>
    <property type="project" value="InterPro"/>
</dbReference>
<feature type="transmembrane region" description="Helical" evidence="8">
    <location>
        <begin position="290"/>
        <end position="309"/>
    </location>
</feature>
<evidence type="ECO:0000256" key="2">
    <source>
        <dbReference type="ARBA" id="ARBA00006236"/>
    </source>
</evidence>
<reference evidence="10" key="1">
    <citation type="journal article" date="2014" name="Int. J. Syst. Evol. Microbiol.">
        <title>Complete genome sequence of Corynebacterium casei LMG S-19264T (=DSM 44701T), isolated from a smear-ripened cheese.</title>
        <authorList>
            <consortium name="US DOE Joint Genome Institute (JGI-PGF)"/>
            <person name="Walter F."/>
            <person name="Albersmeier A."/>
            <person name="Kalinowski J."/>
            <person name="Ruckert C."/>
        </authorList>
    </citation>
    <scope>NUCLEOTIDE SEQUENCE</scope>
    <source>
        <strain evidence="10">CGMCC 1.15320</strain>
    </source>
</reference>
<dbReference type="GO" id="GO:0005886">
    <property type="term" value="C:plasma membrane"/>
    <property type="evidence" value="ECO:0007669"/>
    <property type="project" value="UniProtKB-SubCell"/>
</dbReference>
<keyword evidence="6 8" id="KW-1133">Transmembrane helix</keyword>
<evidence type="ECO:0000256" key="1">
    <source>
        <dbReference type="ARBA" id="ARBA00004651"/>
    </source>
</evidence>
<proteinExistence type="inferred from homology"/>
<dbReference type="PANTHER" id="PTHR42718">
    <property type="entry name" value="MAJOR FACILITATOR SUPERFAMILY MULTIDRUG TRANSPORTER MFSC"/>
    <property type="match status" value="1"/>
</dbReference>
<comment type="similarity">
    <text evidence="2 8">Belongs to the major facilitator superfamily. Bcr/CmlA family.</text>
</comment>
<keyword evidence="5 8" id="KW-0812">Transmembrane</keyword>
<dbReference type="PROSITE" id="PS50850">
    <property type="entry name" value="MFS"/>
    <property type="match status" value="1"/>
</dbReference>
<feature type="transmembrane region" description="Helical" evidence="8">
    <location>
        <begin position="86"/>
        <end position="103"/>
    </location>
</feature>
<dbReference type="InterPro" id="IPR020846">
    <property type="entry name" value="MFS_dom"/>
</dbReference>
<comment type="subcellular location">
    <subcellularLocation>
        <location evidence="8">Cell inner membrane</location>
        <topology evidence="8">Multi-pass membrane protein</topology>
    </subcellularLocation>
    <subcellularLocation>
        <location evidence="1">Cell membrane</location>
        <topology evidence="1">Multi-pass membrane protein</topology>
    </subcellularLocation>
</comment>
<accession>A0A916RI28</accession>
<feature type="transmembrane region" description="Helical" evidence="8">
    <location>
        <begin position="215"/>
        <end position="239"/>
    </location>
</feature>
<dbReference type="GO" id="GO:1990961">
    <property type="term" value="P:xenobiotic detoxification by transmembrane export across the plasma membrane"/>
    <property type="evidence" value="ECO:0007669"/>
    <property type="project" value="InterPro"/>
</dbReference>
<evidence type="ECO:0000256" key="3">
    <source>
        <dbReference type="ARBA" id="ARBA00022448"/>
    </source>
</evidence>
<dbReference type="NCBIfam" id="TIGR00710">
    <property type="entry name" value="efflux_Bcr_CflA"/>
    <property type="match status" value="1"/>
</dbReference>
<name>A0A916RI28_9HYPH</name>
<evidence type="ECO:0000313" key="11">
    <source>
        <dbReference type="Proteomes" id="UP000636264"/>
    </source>
</evidence>
<sequence length="410" mass="43455">MNLHQGGGTTSAPLMSERKVSLIGAMLVAIGPVSMALYTPAMTEIVHAFGTTEAAVKMTLSTYFAGFAIAQLFCGPLSDAFGRRPVVIGFMGIYAIASLIALFSPTIEILILSRFLQGIGAAAGVAVSRAIVRDLFTREQSARIMNLIGVILSIGPAVSPTIGGLMMELAGWHSIFFLMLGFGFLITMVAKFAMVETAPNRDPSRASPKGLYKAYSTLFRMPYFIGTAFIMAGTSGALYTQATVMPFVLMDRVGLSPTQFGLGMLVQSGTFFVGTLTVHFLMKRVKSGQLVPVGLSFIAIGSISLLLILNTMEPSFLRVMLPSATFAFGIAFVMPFMMTASMAPFPHMAGSASALTGFTQMSAGLLGGVICALIGDPVVAMSFVVPGMGAMAVTSWLLWRRLPEPAQRVS</sequence>
<organism evidence="10 11">
    <name type="scientific">Nitratireductor aestuarii</name>
    <dbReference type="NCBI Taxonomy" id="1735103"/>
    <lineage>
        <taxon>Bacteria</taxon>
        <taxon>Pseudomonadati</taxon>
        <taxon>Pseudomonadota</taxon>
        <taxon>Alphaproteobacteria</taxon>
        <taxon>Hyphomicrobiales</taxon>
        <taxon>Phyllobacteriaceae</taxon>
        <taxon>Nitratireductor</taxon>
    </lineage>
</organism>
<feature type="transmembrane region" description="Helical" evidence="8">
    <location>
        <begin position="381"/>
        <end position="399"/>
    </location>
</feature>
<dbReference type="AlphaFoldDB" id="A0A916RI28"/>
<dbReference type="Proteomes" id="UP000636264">
    <property type="component" value="Unassembled WGS sequence"/>
</dbReference>
<evidence type="ECO:0000259" key="9">
    <source>
        <dbReference type="PROSITE" id="PS50850"/>
    </source>
</evidence>
<dbReference type="SUPFAM" id="SSF103473">
    <property type="entry name" value="MFS general substrate transporter"/>
    <property type="match status" value="1"/>
</dbReference>
<keyword evidence="7 8" id="KW-0472">Membrane</keyword>
<dbReference type="PRINTS" id="PR01036">
    <property type="entry name" value="TCRTETB"/>
</dbReference>
<dbReference type="Pfam" id="PF07690">
    <property type="entry name" value="MFS_1"/>
    <property type="match status" value="1"/>
</dbReference>
<gene>
    <name evidence="10" type="ORF">GCM10011385_07780</name>
</gene>
<keyword evidence="3 8" id="KW-0813">Transport</keyword>
<keyword evidence="4" id="KW-1003">Cell membrane</keyword>
<evidence type="ECO:0000256" key="5">
    <source>
        <dbReference type="ARBA" id="ARBA00022692"/>
    </source>
</evidence>
<evidence type="ECO:0000256" key="4">
    <source>
        <dbReference type="ARBA" id="ARBA00022475"/>
    </source>
</evidence>
<feature type="domain" description="Major facilitator superfamily (MFS) profile" evidence="9">
    <location>
        <begin position="20"/>
        <end position="407"/>
    </location>
</feature>
<feature type="transmembrane region" description="Helical" evidence="8">
    <location>
        <begin position="172"/>
        <end position="194"/>
    </location>
</feature>
<reference evidence="10" key="2">
    <citation type="submission" date="2020-09" db="EMBL/GenBank/DDBJ databases">
        <authorList>
            <person name="Sun Q."/>
            <person name="Zhou Y."/>
        </authorList>
    </citation>
    <scope>NUCLEOTIDE SEQUENCE</scope>
    <source>
        <strain evidence="10">CGMCC 1.15320</strain>
    </source>
</reference>
<dbReference type="PANTHER" id="PTHR42718:SF46">
    <property type="entry name" value="BLR6921 PROTEIN"/>
    <property type="match status" value="1"/>
</dbReference>
<evidence type="ECO:0000256" key="7">
    <source>
        <dbReference type="ARBA" id="ARBA00023136"/>
    </source>
</evidence>
<feature type="transmembrane region" description="Helical" evidence="8">
    <location>
        <begin position="54"/>
        <end position="74"/>
    </location>
</feature>
<feature type="transmembrane region" description="Helical" evidence="8">
    <location>
        <begin position="259"/>
        <end position="278"/>
    </location>
</feature>
<evidence type="ECO:0000313" key="10">
    <source>
        <dbReference type="EMBL" id="GGA56727.1"/>
    </source>
</evidence>
<keyword evidence="8" id="KW-0997">Cell inner membrane</keyword>
<evidence type="ECO:0000256" key="6">
    <source>
        <dbReference type="ARBA" id="ARBA00022989"/>
    </source>
</evidence>
<feature type="transmembrane region" description="Helical" evidence="8">
    <location>
        <begin position="20"/>
        <end position="42"/>
    </location>
</feature>
<dbReference type="Gene3D" id="1.20.1720.10">
    <property type="entry name" value="Multidrug resistance protein D"/>
    <property type="match status" value="1"/>
</dbReference>
<comment type="caution">
    <text evidence="10">The sequence shown here is derived from an EMBL/GenBank/DDBJ whole genome shotgun (WGS) entry which is preliminary data.</text>
</comment>
<dbReference type="InterPro" id="IPR036259">
    <property type="entry name" value="MFS_trans_sf"/>
</dbReference>
<feature type="transmembrane region" description="Helical" evidence="8">
    <location>
        <begin position="352"/>
        <end position="375"/>
    </location>
</feature>
<keyword evidence="11" id="KW-1185">Reference proteome</keyword>